<dbReference type="GO" id="GO:0019700">
    <property type="term" value="P:organic phosphonate catabolic process"/>
    <property type="evidence" value="ECO:0007669"/>
    <property type="project" value="InterPro"/>
</dbReference>
<dbReference type="InterPro" id="IPR012696">
    <property type="entry name" value="PhnM"/>
</dbReference>
<dbReference type="PANTHER" id="PTHR43135">
    <property type="entry name" value="ALPHA-D-RIBOSE 1-METHYLPHOSPHONATE 5-TRIPHOSPHATE DIPHOSPHATASE"/>
    <property type="match status" value="1"/>
</dbReference>
<dbReference type="Gene3D" id="2.30.40.10">
    <property type="entry name" value="Urease, subunit C, domain 1"/>
    <property type="match status" value="1"/>
</dbReference>
<dbReference type="RefSeq" id="WP_093252891.1">
    <property type="nucleotide sequence ID" value="NZ_FNQM01000005.1"/>
</dbReference>
<dbReference type="Gene3D" id="1.20.58.520">
    <property type="entry name" value="Amidohydrolase"/>
    <property type="match status" value="1"/>
</dbReference>
<evidence type="ECO:0000313" key="2">
    <source>
        <dbReference type="Proteomes" id="UP000198703"/>
    </source>
</evidence>
<accession>A0A1H4B8B2</accession>
<dbReference type="EMBL" id="FNQM01000005">
    <property type="protein sequence ID" value="SEA44306.1"/>
    <property type="molecule type" value="Genomic_DNA"/>
</dbReference>
<dbReference type="AlphaFoldDB" id="A0A1H4B8B2"/>
<dbReference type="OrthoDB" id="9785413at2"/>
<gene>
    <name evidence="1" type="ORF">SAMN05444370_10569</name>
</gene>
<dbReference type="InterPro" id="IPR032466">
    <property type="entry name" value="Metal_Hydrolase"/>
</dbReference>
<name>A0A1H4B8B2_9RHOB</name>
<dbReference type="PANTHER" id="PTHR43135:SF3">
    <property type="entry name" value="ALPHA-D-RIBOSE 1-METHYLPHOSPHONATE 5-TRIPHOSPHATE DIPHOSPHATASE"/>
    <property type="match status" value="1"/>
</dbReference>
<dbReference type="PIRSF" id="PIRSF038971">
    <property type="entry name" value="PhnM"/>
    <property type="match status" value="1"/>
</dbReference>
<protein>
    <submittedName>
        <fullName evidence="1">Alpha-D-ribose 1-methylphosphonate 5-triphosphate diphosphatase</fullName>
    </submittedName>
</protein>
<dbReference type="NCBIfam" id="NF011984">
    <property type="entry name" value="PRK15446.1-5"/>
    <property type="match status" value="1"/>
</dbReference>
<keyword evidence="2" id="KW-1185">Reference proteome</keyword>
<dbReference type="GO" id="GO:0016810">
    <property type="term" value="F:hydrolase activity, acting on carbon-nitrogen (but not peptide) bonds"/>
    <property type="evidence" value="ECO:0007669"/>
    <property type="project" value="InterPro"/>
</dbReference>
<dbReference type="InterPro" id="IPR011059">
    <property type="entry name" value="Metal-dep_hydrolase_composite"/>
</dbReference>
<dbReference type="NCBIfam" id="NF011981">
    <property type="entry name" value="PRK15446.1-2"/>
    <property type="match status" value="1"/>
</dbReference>
<sequence>MGVQRAQAGQTPADGSSAGAGETVLANARVVTPDAVLRGAVLIRDGLIADVSAGPCSAAGAVDLDGDYLIPGLVELHTDNLERHLRPRPGVDWPRRAALAAHDGEFASVGATTVLDALRVGSIDDRDSGLGDYAAGAAEAAAQLRALGLLRADHHIHIRCELCSPNLIAEYDRVGGDPRVRLISVMDHTPGQRQFARLEKYVEYYQGRKGFSDAEMAAFIETARRLQIAHERDNRAALAERARARGLIVASHDDATAEHVAESVEIGAAIAEFPTTAVAARASRAAGMQVLMGAPNLLRGGSHSGNVSALALAEAGLVDILSSDYAPASLMLAAFKLAEEVEAYDLPAAIACVTANPARAAGFADRGAVAPGLRADLARVYHVERLCVVRGLWREGTRVL</sequence>
<reference evidence="1 2" key="1">
    <citation type="submission" date="2016-10" db="EMBL/GenBank/DDBJ databases">
        <authorList>
            <person name="de Groot N.N."/>
        </authorList>
    </citation>
    <scope>NUCLEOTIDE SEQUENCE [LARGE SCALE GENOMIC DNA]</scope>
    <source>
        <strain evidence="1 2">DSM 15345</strain>
    </source>
</reference>
<evidence type="ECO:0000313" key="1">
    <source>
        <dbReference type="EMBL" id="SEA44306.1"/>
    </source>
</evidence>
<dbReference type="STRING" id="89524.SAMN05444370_10569"/>
<dbReference type="Gene3D" id="3.30.110.90">
    <property type="entry name" value="Amidohydrolase"/>
    <property type="match status" value="1"/>
</dbReference>
<dbReference type="Gene3D" id="3.40.50.10910">
    <property type="entry name" value="Amidohydrolase"/>
    <property type="match status" value="1"/>
</dbReference>
<organism evidence="1 2">
    <name type="scientific">Rubrimonas cliftonensis</name>
    <dbReference type="NCBI Taxonomy" id="89524"/>
    <lineage>
        <taxon>Bacteria</taxon>
        <taxon>Pseudomonadati</taxon>
        <taxon>Pseudomonadota</taxon>
        <taxon>Alphaproteobacteria</taxon>
        <taxon>Rhodobacterales</taxon>
        <taxon>Paracoccaceae</taxon>
        <taxon>Rubrimonas</taxon>
    </lineage>
</organism>
<dbReference type="NCBIfam" id="NF011983">
    <property type="entry name" value="PRK15446.1-4"/>
    <property type="match status" value="1"/>
</dbReference>
<dbReference type="Proteomes" id="UP000198703">
    <property type="component" value="Unassembled WGS sequence"/>
</dbReference>
<dbReference type="NCBIfam" id="NF011990">
    <property type="entry name" value="PRK15446.2-6"/>
    <property type="match status" value="1"/>
</dbReference>
<dbReference type="SUPFAM" id="SSF51338">
    <property type="entry name" value="Composite domain of metallo-dependent hydrolases"/>
    <property type="match status" value="1"/>
</dbReference>
<dbReference type="NCBIfam" id="TIGR02318">
    <property type="entry name" value="phosphono_phnM"/>
    <property type="match status" value="1"/>
</dbReference>
<dbReference type="NCBIfam" id="NF011987">
    <property type="entry name" value="PRK15446.2-3"/>
    <property type="match status" value="1"/>
</dbReference>
<proteinExistence type="predicted"/>
<dbReference type="InterPro" id="IPR051781">
    <property type="entry name" value="Metallo-dep_Hydrolase"/>
</dbReference>
<dbReference type="SUPFAM" id="SSF51556">
    <property type="entry name" value="Metallo-dependent hydrolases"/>
    <property type="match status" value="1"/>
</dbReference>